<evidence type="ECO:0000313" key="1">
    <source>
        <dbReference type="EMBL" id="NMH96564.1"/>
    </source>
</evidence>
<dbReference type="RefSeq" id="WP_169379948.1">
    <property type="nucleotide sequence ID" value="NZ_JAAXLA010000005.1"/>
</dbReference>
<keyword evidence="2" id="KW-1185">Reference proteome</keyword>
<evidence type="ECO:0000313" key="2">
    <source>
        <dbReference type="Proteomes" id="UP000820669"/>
    </source>
</evidence>
<reference evidence="1 2" key="1">
    <citation type="submission" date="2020-04" db="EMBL/GenBank/DDBJ databases">
        <authorList>
            <person name="Klaysubun C."/>
            <person name="Duangmal K."/>
            <person name="Lipun K."/>
        </authorList>
    </citation>
    <scope>NUCLEOTIDE SEQUENCE [LARGE SCALE GENOMIC DNA]</scope>
    <source>
        <strain evidence="1 2">K10HN5</strain>
    </source>
</reference>
<dbReference type="Pfam" id="PF20060">
    <property type="entry name" value="DUF6459"/>
    <property type="match status" value="1"/>
</dbReference>
<protein>
    <submittedName>
        <fullName evidence="1">Uncharacterized protein</fullName>
    </submittedName>
</protein>
<proteinExistence type="predicted"/>
<organism evidence="1 2">
    <name type="scientific">Pseudonocardia acidicola</name>
    <dbReference type="NCBI Taxonomy" id="2724939"/>
    <lineage>
        <taxon>Bacteria</taxon>
        <taxon>Bacillati</taxon>
        <taxon>Actinomycetota</taxon>
        <taxon>Actinomycetes</taxon>
        <taxon>Pseudonocardiales</taxon>
        <taxon>Pseudonocardiaceae</taxon>
        <taxon>Pseudonocardia</taxon>
    </lineage>
</organism>
<sequence>MTIVDQSPTHAPIPATACGMCGGDGCYRCAYAGQQQHGRRAGRPQLRVLRYEPATRPADQAPTLAAPPQWCLIPVDPPVDPTARQRAHQVLRVALEVLDRRRPISQLSGHVEAAALRYLQATGTQLGPATRPSRLTSLRVCQPHRDAAEVAAVCRLRGRPRAIAARFDLLGTGPAGWRCTVLRIG</sequence>
<name>A0ABX1S4R0_9PSEU</name>
<dbReference type="InterPro" id="IPR045596">
    <property type="entry name" value="DUF6459"/>
</dbReference>
<dbReference type="Proteomes" id="UP000820669">
    <property type="component" value="Unassembled WGS sequence"/>
</dbReference>
<gene>
    <name evidence="1" type="ORF">HF526_04425</name>
</gene>
<dbReference type="EMBL" id="JAAXLA010000005">
    <property type="protein sequence ID" value="NMH96564.1"/>
    <property type="molecule type" value="Genomic_DNA"/>
</dbReference>
<accession>A0ABX1S4R0</accession>
<comment type="caution">
    <text evidence="1">The sequence shown here is derived from an EMBL/GenBank/DDBJ whole genome shotgun (WGS) entry which is preliminary data.</text>
</comment>